<keyword evidence="3" id="KW-1185">Reference proteome</keyword>
<dbReference type="Proteomes" id="UP000004191">
    <property type="component" value="Unassembled WGS sequence"/>
</dbReference>
<dbReference type="PANTHER" id="PTHR30283">
    <property type="entry name" value="PEROXIDE STRESS RESPONSE PROTEIN YAAA"/>
    <property type="match status" value="1"/>
</dbReference>
<name>H3NM32_9FIRM</name>
<accession>H3NM32</accession>
<evidence type="ECO:0000256" key="1">
    <source>
        <dbReference type="HAMAP-Rule" id="MF_00652"/>
    </source>
</evidence>
<dbReference type="NCBIfam" id="NF002543">
    <property type="entry name" value="PRK02101.1-4"/>
    <property type="match status" value="1"/>
</dbReference>
<dbReference type="InterPro" id="IPR005583">
    <property type="entry name" value="YaaA"/>
</dbReference>
<dbReference type="GO" id="GO:0033194">
    <property type="term" value="P:response to hydroperoxide"/>
    <property type="evidence" value="ECO:0007669"/>
    <property type="project" value="TreeGrafter"/>
</dbReference>
<dbReference type="Pfam" id="PF03883">
    <property type="entry name" value="H2O2_YaaD"/>
    <property type="match status" value="1"/>
</dbReference>
<dbReference type="HOGENOM" id="CLU_061989_2_0_9"/>
<dbReference type="GeneID" id="96998401"/>
<dbReference type="HAMAP" id="MF_00652">
    <property type="entry name" value="UPF0246"/>
    <property type="match status" value="1"/>
</dbReference>
<dbReference type="PANTHER" id="PTHR30283:SF4">
    <property type="entry name" value="PEROXIDE STRESS RESISTANCE PROTEIN YAAA"/>
    <property type="match status" value="1"/>
</dbReference>
<proteinExistence type="inferred from homology"/>
<sequence>MKILFSPSKEMKFDKVVEIDWILTDEIHKIKTEIEKLSDKELIKSLKINENILQNVKQYIENLNVAKTYPAIHMYNGLSFRTMNPSSFDSNEMKYINKNLLILSAFYGPIMANTLIKPYRLDFNSSLKIDGKNLKNFWKEKYNSTINEKELVLNLASNEFSDLFDKEKYEWIDFDFYSFKDGQYKSHSTTSKKGRGWLVSYLAKNQITSIEDIRNVKDSYIYVEKLSTKNKLAFVMD</sequence>
<comment type="caution">
    <text evidence="2">The sequence shown here is derived from an EMBL/GenBank/DDBJ whole genome shotgun (WGS) entry which is preliminary data.</text>
</comment>
<dbReference type="AlphaFoldDB" id="H3NM32"/>
<evidence type="ECO:0000313" key="3">
    <source>
        <dbReference type="Proteomes" id="UP000004191"/>
    </source>
</evidence>
<reference evidence="2 3" key="1">
    <citation type="submission" date="2012-01" db="EMBL/GenBank/DDBJ databases">
        <title>The Genome Sequence of Helcococcus kunzii ATCC 51366.</title>
        <authorList>
            <consortium name="The Broad Institute Genome Sequencing Platform"/>
            <person name="Earl A."/>
            <person name="Ward D."/>
            <person name="Feldgarden M."/>
            <person name="Gevers D."/>
            <person name="Huys G."/>
            <person name="Young S.K."/>
            <person name="Zeng Q."/>
            <person name="Gargeya S."/>
            <person name="Fitzgerald M."/>
            <person name="Haas B."/>
            <person name="Abouelleil A."/>
            <person name="Alvarado L."/>
            <person name="Arachchi H.M."/>
            <person name="Berlin A."/>
            <person name="Chapman S.B."/>
            <person name="Gearin G."/>
            <person name="Goldberg J."/>
            <person name="Griggs A."/>
            <person name="Gujja S."/>
            <person name="Hansen M."/>
            <person name="Heiman D."/>
            <person name="Howarth C."/>
            <person name="Larimer J."/>
            <person name="Lui A."/>
            <person name="MacDonald P.J.P."/>
            <person name="McCowen C."/>
            <person name="Montmayeur A."/>
            <person name="Murphy C."/>
            <person name="Neiman D."/>
            <person name="Pearson M."/>
            <person name="Priest M."/>
            <person name="Roberts A."/>
            <person name="Saif S."/>
            <person name="Shea T."/>
            <person name="Sisk P."/>
            <person name="Stolte C."/>
            <person name="Sykes S."/>
            <person name="Wortman J."/>
            <person name="Nusbaum C."/>
            <person name="Birren B."/>
        </authorList>
    </citation>
    <scope>NUCLEOTIDE SEQUENCE [LARGE SCALE GENOMIC DNA]</scope>
    <source>
        <strain evidence="2 3">ATCC 51366</strain>
    </source>
</reference>
<comment type="similarity">
    <text evidence="1">Belongs to the UPF0246 family.</text>
</comment>
<gene>
    <name evidence="2" type="ORF">HMPREF9709_00393</name>
</gene>
<dbReference type="RefSeq" id="WP_005397450.1">
    <property type="nucleotide sequence ID" value="NZ_JH601088.1"/>
</dbReference>
<dbReference type="OrthoDB" id="9777133at2"/>
<dbReference type="EMBL" id="AGEI01000011">
    <property type="protein sequence ID" value="EHR35702.1"/>
    <property type="molecule type" value="Genomic_DNA"/>
</dbReference>
<dbReference type="eggNOG" id="COG3022">
    <property type="taxonomic scope" value="Bacteria"/>
</dbReference>
<dbReference type="GO" id="GO:0005829">
    <property type="term" value="C:cytosol"/>
    <property type="evidence" value="ECO:0007669"/>
    <property type="project" value="TreeGrafter"/>
</dbReference>
<evidence type="ECO:0000313" key="2">
    <source>
        <dbReference type="EMBL" id="EHR35702.1"/>
    </source>
</evidence>
<organism evidence="2 3">
    <name type="scientific">Helcococcus kunzii ATCC 51366</name>
    <dbReference type="NCBI Taxonomy" id="883114"/>
    <lineage>
        <taxon>Bacteria</taxon>
        <taxon>Bacillati</taxon>
        <taxon>Bacillota</taxon>
        <taxon>Tissierellia</taxon>
        <taxon>Tissierellales</taxon>
        <taxon>Peptoniphilaceae</taxon>
        <taxon>Helcococcus</taxon>
    </lineage>
</organism>
<dbReference type="STRING" id="883114.HMPREF9709_00393"/>
<protein>
    <recommendedName>
        <fullName evidence="1">UPF0246 protein HMPREF9709_00393</fullName>
    </recommendedName>
</protein>